<organism evidence="1 2">
    <name type="scientific">Ascaris lumbricoides</name>
    <name type="common">Giant roundworm</name>
    <dbReference type="NCBI Taxonomy" id="6252"/>
    <lineage>
        <taxon>Eukaryota</taxon>
        <taxon>Metazoa</taxon>
        <taxon>Ecdysozoa</taxon>
        <taxon>Nematoda</taxon>
        <taxon>Chromadorea</taxon>
        <taxon>Rhabditida</taxon>
        <taxon>Spirurina</taxon>
        <taxon>Ascaridomorpha</taxon>
        <taxon>Ascaridoidea</taxon>
        <taxon>Ascarididae</taxon>
        <taxon>Ascaris</taxon>
    </lineage>
</organism>
<dbReference type="AlphaFoldDB" id="A0A0M3HR12"/>
<dbReference type="Proteomes" id="UP000036681">
    <property type="component" value="Unplaced"/>
</dbReference>
<name>A0A0M3HR12_ASCLU</name>
<evidence type="ECO:0000313" key="1">
    <source>
        <dbReference type="Proteomes" id="UP000036681"/>
    </source>
</evidence>
<dbReference type="WBParaSite" id="ALUE_0000464901-mRNA-1">
    <property type="protein sequence ID" value="ALUE_0000464901-mRNA-1"/>
    <property type="gene ID" value="ALUE_0000464901"/>
</dbReference>
<keyword evidence="1" id="KW-1185">Reference proteome</keyword>
<reference evidence="2" key="1">
    <citation type="submission" date="2017-02" db="UniProtKB">
        <authorList>
            <consortium name="WormBaseParasite"/>
        </authorList>
    </citation>
    <scope>IDENTIFICATION</scope>
</reference>
<proteinExistence type="predicted"/>
<protein>
    <submittedName>
        <fullName evidence="2">HTH CENPB-type domain-containing protein</fullName>
    </submittedName>
</protein>
<evidence type="ECO:0000313" key="2">
    <source>
        <dbReference type="WBParaSite" id="ALUE_0000464901-mRNA-1"/>
    </source>
</evidence>
<accession>A0A0M3HR12</accession>
<sequence length="126" mass="15021">MNCATFLHSASSKWVSRWRKHNRTAHKLAIEFSRGRTSIDTFRASAHYQPYSALKYFWKPVYRRPSYRYQAVSRESRYNNFISDVSVHNYLNMELSFTSRIVQVLIRQYWHDRCDSVRSSDLASDG</sequence>